<dbReference type="Proteomes" id="UP000028582">
    <property type="component" value="Unassembled WGS sequence"/>
</dbReference>
<name>A0A081AHM4_PHYNI</name>
<protein>
    <submittedName>
        <fullName evidence="1">Uncharacterized protein</fullName>
    </submittedName>
</protein>
<accession>A0A081AHM4</accession>
<dbReference type="EMBL" id="ANJA01001211">
    <property type="protein sequence ID" value="ETO78385.1"/>
    <property type="molecule type" value="Genomic_DNA"/>
</dbReference>
<comment type="caution">
    <text evidence="1">The sequence shown here is derived from an EMBL/GenBank/DDBJ whole genome shotgun (WGS) entry which is preliminary data.</text>
</comment>
<sequence>MHPPRLKCEEAFTRMRQKSRALRETVSTGNKLCLPELLRFERGPPRGFGLAAFMITICPLLPTNREMQV</sequence>
<evidence type="ECO:0000313" key="1">
    <source>
        <dbReference type="EMBL" id="ETO78385.1"/>
    </source>
</evidence>
<reference evidence="1 2" key="1">
    <citation type="submission" date="2013-11" db="EMBL/GenBank/DDBJ databases">
        <title>The Genome Sequence of Phytophthora parasitica P1976.</title>
        <authorList>
            <consortium name="The Broad Institute Genomics Platform"/>
            <person name="Russ C."/>
            <person name="Tyler B."/>
            <person name="Panabieres F."/>
            <person name="Shan W."/>
            <person name="Tripathy S."/>
            <person name="Grunwald N."/>
            <person name="Machado M."/>
            <person name="Johnson C.S."/>
            <person name="Walker B."/>
            <person name="Young S."/>
            <person name="Zeng Q."/>
            <person name="Gargeya S."/>
            <person name="Fitzgerald M."/>
            <person name="Haas B."/>
            <person name="Abouelleil A."/>
            <person name="Allen A.W."/>
            <person name="Alvarado L."/>
            <person name="Arachchi H.M."/>
            <person name="Berlin A.M."/>
            <person name="Chapman S.B."/>
            <person name="Gainer-Dewar J."/>
            <person name="Goldberg J."/>
            <person name="Griggs A."/>
            <person name="Gujja S."/>
            <person name="Hansen M."/>
            <person name="Howarth C."/>
            <person name="Imamovic A."/>
            <person name="Ireland A."/>
            <person name="Larimer J."/>
            <person name="McCowan C."/>
            <person name="Murphy C."/>
            <person name="Pearson M."/>
            <person name="Poon T.W."/>
            <person name="Priest M."/>
            <person name="Roberts A."/>
            <person name="Saif S."/>
            <person name="Shea T."/>
            <person name="Sisk P."/>
            <person name="Sykes S."/>
            <person name="Wortman J."/>
            <person name="Nusbaum C."/>
            <person name="Birren B."/>
        </authorList>
    </citation>
    <scope>NUCLEOTIDE SEQUENCE [LARGE SCALE GENOMIC DNA]</scope>
    <source>
        <strain evidence="1 2">P1976</strain>
    </source>
</reference>
<proteinExistence type="predicted"/>
<dbReference type="AlphaFoldDB" id="A0A081AHM4"/>
<evidence type="ECO:0000313" key="2">
    <source>
        <dbReference type="Proteomes" id="UP000028582"/>
    </source>
</evidence>
<organism evidence="1 2">
    <name type="scientific">Phytophthora nicotianae P1976</name>
    <dbReference type="NCBI Taxonomy" id="1317066"/>
    <lineage>
        <taxon>Eukaryota</taxon>
        <taxon>Sar</taxon>
        <taxon>Stramenopiles</taxon>
        <taxon>Oomycota</taxon>
        <taxon>Peronosporomycetes</taxon>
        <taxon>Peronosporales</taxon>
        <taxon>Peronosporaceae</taxon>
        <taxon>Phytophthora</taxon>
    </lineage>
</organism>
<gene>
    <name evidence="1" type="ORF">F444_06636</name>
</gene>